<proteinExistence type="predicted"/>
<organism evidence="1 2">
    <name type="scientific">Muricoccus vinaceus</name>
    <dbReference type="NCBI Taxonomy" id="424704"/>
    <lineage>
        <taxon>Bacteria</taxon>
        <taxon>Pseudomonadati</taxon>
        <taxon>Pseudomonadota</taxon>
        <taxon>Alphaproteobacteria</taxon>
        <taxon>Acetobacterales</taxon>
        <taxon>Roseomonadaceae</taxon>
        <taxon>Muricoccus</taxon>
    </lineage>
</organism>
<comment type="caution">
    <text evidence="1">The sequence shown here is derived from an EMBL/GenBank/DDBJ whole genome shotgun (WGS) entry which is preliminary data.</text>
</comment>
<dbReference type="Proteomes" id="UP001589789">
    <property type="component" value="Unassembled WGS sequence"/>
</dbReference>
<dbReference type="RefSeq" id="WP_377050822.1">
    <property type="nucleotide sequence ID" value="NZ_JBHLVZ010000032.1"/>
</dbReference>
<sequence>MFADLCDVRKGDADGGGAIEIITGLKRLRRWRAEDKLFVPAEAAEPLARTPDAAFCASPLSAKQIGTQLRLKRLEQVVQAQLASFLP</sequence>
<protein>
    <submittedName>
        <fullName evidence="1">Uncharacterized protein</fullName>
    </submittedName>
</protein>
<evidence type="ECO:0000313" key="1">
    <source>
        <dbReference type="EMBL" id="MFC0386397.1"/>
    </source>
</evidence>
<name>A0ABV6IS25_9PROT</name>
<keyword evidence="2" id="KW-1185">Reference proteome</keyword>
<evidence type="ECO:0000313" key="2">
    <source>
        <dbReference type="Proteomes" id="UP001589789"/>
    </source>
</evidence>
<gene>
    <name evidence="1" type="ORF">ACFFIC_12725</name>
</gene>
<accession>A0ABV6IS25</accession>
<dbReference type="EMBL" id="JBHLVZ010000032">
    <property type="protein sequence ID" value="MFC0386397.1"/>
    <property type="molecule type" value="Genomic_DNA"/>
</dbReference>
<reference evidence="1 2" key="1">
    <citation type="submission" date="2024-09" db="EMBL/GenBank/DDBJ databases">
        <authorList>
            <person name="Sun Q."/>
            <person name="Mori K."/>
        </authorList>
    </citation>
    <scope>NUCLEOTIDE SEQUENCE [LARGE SCALE GENOMIC DNA]</scope>
    <source>
        <strain evidence="1 2">CCM 7468</strain>
    </source>
</reference>